<evidence type="ECO:0000313" key="2">
    <source>
        <dbReference type="Proteomes" id="UP000295509"/>
    </source>
</evidence>
<name>A0A4V3HFD7_9BURK</name>
<dbReference type="Proteomes" id="UP000295509">
    <property type="component" value="Unassembled WGS sequence"/>
</dbReference>
<dbReference type="EMBL" id="SORE01000004">
    <property type="protein sequence ID" value="TDY52738.1"/>
    <property type="molecule type" value="Genomic_DNA"/>
</dbReference>
<sequence length="103" mass="11593">MNQPMVWMTAPALSDEDALWFSAYGFGWGYRTFSISCDVLRDSLGAHGSTREQMRDSLSAWKPQLLEAVLRHGSSVYEGERIRLEFASISSINGELRCVDENS</sequence>
<dbReference type="OrthoDB" id="9007104at2"/>
<organism evidence="1 2">
    <name type="scientific">Paraburkholderia rhizosphaerae</name>
    <dbReference type="NCBI Taxonomy" id="480658"/>
    <lineage>
        <taxon>Bacteria</taxon>
        <taxon>Pseudomonadati</taxon>
        <taxon>Pseudomonadota</taxon>
        <taxon>Betaproteobacteria</taxon>
        <taxon>Burkholderiales</taxon>
        <taxon>Burkholderiaceae</taxon>
        <taxon>Paraburkholderia</taxon>
    </lineage>
</organism>
<protein>
    <submittedName>
        <fullName evidence="1">Uncharacterized protein</fullName>
    </submittedName>
</protein>
<dbReference type="AlphaFoldDB" id="A0A4V3HFD7"/>
<dbReference type="RefSeq" id="WP_134190779.1">
    <property type="nucleotide sequence ID" value="NZ_JBHLUW010000002.1"/>
</dbReference>
<accession>A0A4V3HFD7</accession>
<reference evidence="1 2" key="1">
    <citation type="submission" date="2019-03" db="EMBL/GenBank/DDBJ databases">
        <title>Genomic Encyclopedia of Type Strains, Phase III (KMG-III): the genomes of soil and plant-associated and newly described type strains.</title>
        <authorList>
            <person name="Whitman W."/>
        </authorList>
    </citation>
    <scope>NUCLEOTIDE SEQUENCE [LARGE SCALE GENOMIC DNA]</scope>
    <source>
        <strain evidence="1 2">LMG 29544</strain>
    </source>
</reference>
<gene>
    <name evidence="1" type="ORF">BX592_10420</name>
</gene>
<keyword evidence="2" id="KW-1185">Reference proteome</keyword>
<proteinExistence type="predicted"/>
<comment type="caution">
    <text evidence="1">The sequence shown here is derived from an EMBL/GenBank/DDBJ whole genome shotgun (WGS) entry which is preliminary data.</text>
</comment>
<evidence type="ECO:0000313" key="1">
    <source>
        <dbReference type="EMBL" id="TDY52738.1"/>
    </source>
</evidence>